<evidence type="ECO:0000313" key="3">
    <source>
        <dbReference type="EMBL" id="MDI5969586.1"/>
    </source>
</evidence>
<dbReference type="EMBL" id="JABXJJ020000010">
    <property type="protein sequence ID" value="MDI5969586.1"/>
    <property type="molecule type" value="Genomic_DNA"/>
</dbReference>
<proteinExistence type="predicted"/>
<feature type="region of interest" description="Disordered" evidence="1">
    <location>
        <begin position="1"/>
        <end position="21"/>
    </location>
</feature>
<gene>
    <name evidence="3" type="ORF">POF50_009580</name>
</gene>
<organism evidence="3">
    <name type="scientific">Streptantibioticus silvisoli</name>
    <dbReference type="NCBI Taxonomy" id="2705255"/>
    <lineage>
        <taxon>Bacteria</taxon>
        <taxon>Bacillati</taxon>
        <taxon>Actinomycetota</taxon>
        <taxon>Actinomycetes</taxon>
        <taxon>Kitasatosporales</taxon>
        <taxon>Streptomycetaceae</taxon>
        <taxon>Streptantibioticus</taxon>
    </lineage>
</organism>
<name>A0AA90H1H1_9ACTN</name>
<dbReference type="RefSeq" id="WP_271314485.1">
    <property type="nucleotide sequence ID" value="NZ_JABXJJ020000010.1"/>
</dbReference>
<dbReference type="Pfam" id="PF04149">
    <property type="entry name" value="DUF397"/>
    <property type="match status" value="1"/>
</dbReference>
<comment type="caution">
    <text evidence="3">The sequence shown here is derived from an EMBL/GenBank/DDBJ whole genome shotgun (WGS) entry which is preliminary data.</text>
</comment>
<evidence type="ECO:0000256" key="1">
    <source>
        <dbReference type="SAM" id="MobiDB-lite"/>
    </source>
</evidence>
<sequence length="73" mass="7696">MSMVPDLSHATWRKSSHSNGDGGSCVEWTPQFAACGTIPVRDSKNPQNPALTFTPTAWTAFVNAVASGAFGQV</sequence>
<accession>A0AA90H1H1</accession>
<protein>
    <submittedName>
        <fullName evidence="3">DUF397 domain-containing protein</fullName>
    </submittedName>
</protein>
<dbReference type="InterPro" id="IPR007278">
    <property type="entry name" value="DUF397"/>
</dbReference>
<feature type="domain" description="DUF397" evidence="2">
    <location>
        <begin position="10"/>
        <end position="65"/>
    </location>
</feature>
<evidence type="ECO:0000259" key="2">
    <source>
        <dbReference type="Pfam" id="PF04149"/>
    </source>
</evidence>
<reference evidence="3" key="1">
    <citation type="submission" date="2023-05" db="EMBL/GenBank/DDBJ databases">
        <title>Streptantibioticus silvisoli sp. nov., acidotolerant actinomycetes 1 from pine litter.</title>
        <authorList>
            <person name="Swiecimska M."/>
            <person name="Golinska P."/>
            <person name="Sangal V."/>
            <person name="Wachnowicz B."/>
            <person name="Goodfellow M."/>
        </authorList>
    </citation>
    <scope>NUCLEOTIDE SEQUENCE</scope>
    <source>
        <strain evidence="3">SL13</strain>
    </source>
</reference>
<dbReference type="AlphaFoldDB" id="A0AA90H1H1"/>